<protein>
    <submittedName>
        <fullName evidence="1">Uncharacterized protein</fullName>
    </submittedName>
</protein>
<dbReference type="AlphaFoldDB" id="A0A1D1UPG8"/>
<sequence length="96" mass="10747">MSVSKLYRDCPTQTTDGYEEATGQLYSWTHPHDIAHLGRDGPPSSHVQQKSQVYNRFPLTTTSPFSNTSITSCTLDIRIQARATTIFHFALQMAVS</sequence>
<proteinExistence type="predicted"/>
<dbReference type="EMBL" id="BDGG01000001">
    <property type="protein sequence ID" value="GAU89167.1"/>
    <property type="molecule type" value="Genomic_DNA"/>
</dbReference>
<comment type="caution">
    <text evidence="1">The sequence shown here is derived from an EMBL/GenBank/DDBJ whole genome shotgun (WGS) entry which is preliminary data.</text>
</comment>
<gene>
    <name evidence="1" type="primary">RvY_01749-1</name>
    <name evidence="1" type="synonym">RvY_01749.1</name>
    <name evidence="1" type="ORF">RvY_01749</name>
</gene>
<evidence type="ECO:0000313" key="1">
    <source>
        <dbReference type="EMBL" id="GAU89167.1"/>
    </source>
</evidence>
<organism evidence="1 2">
    <name type="scientific">Ramazzottius varieornatus</name>
    <name type="common">Water bear</name>
    <name type="synonym">Tardigrade</name>
    <dbReference type="NCBI Taxonomy" id="947166"/>
    <lineage>
        <taxon>Eukaryota</taxon>
        <taxon>Metazoa</taxon>
        <taxon>Ecdysozoa</taxon>
        <taxon>Tardigrada</taxon>
        <taxon>Eutardigrada</taxon>
        <taxon>Parachela</taxon>
        <taxon>Hypsibioidea</taxon>
        <taxon>Ramazzottiidae</taxon>
        <taxon>Ramazzottius</taxon>
    </lineage>
</organism>
<reference evidence="1 2" key="1">
    <citation type="journal article" date="2016" name="Nat. Commun.">
        <title>Extremotolerant tardigrade genome and improved radiotolerance of human cultured cells by tardigrade-unique protein.</title>
        <authorList>
            <person name="Hashimoto T."/>
            <person name="Horikawa D.D."/>
            <person name="Saito Y."/>
            <person name="Kuwahara H."/>
            <person name="Kozuka-Hata H."/>
            <person name="Shin-I T."/>
            <person name="Minakuchi Y."/>
            <person name="Ohishi K."/>
            <person name="Motoyama A."/>
            <person name="Aizu T."/>
            <person name="Enomoto A."/>
            <person name="Kondo K."/>
            <person name="Tanaka S."/>
            <person name="Hara Y."/>
            <person name="Koshikawa S."/>
            <person name="Sagara H."/>
            <person name="Miura T."/>
            <person name="Yokobori S."/>
            <person name="Miyagawa K."/>
            <person name="Suzuki Y."/>
            <person name="Kubo T."/>
            <person name="Oyama M."/>
            <person name="Kohara Y."/>
            <person name="Fujiyama A."/>
            <person name="Arakawa K."/>
            <person name="Katayama T."/>
            <person name="Toyoda A."/>
            <person name="Kunieda T."/>
        </authorList>
    </citation>
    <scope>NUCLEOTIDE SEQUENCE [LARGE SCALE GENOMIC DNA]</scope>
    <source>
        <strain evidence="1 2">YOKOZUNA-1</strain>
    </source>
</reference>
<evidence type="ECO:0000313" key="2">
    <source>
        <dbReference type="Proteomes" id="UP000186922"/>
    </source>
</evidence>
<accession>A0A1D1UPG8</accession>
<keyword evidence="2" id="KW-1185">Reference proteome</keyword>
<dbReference type="Proteomes" id="UP000186922">
    <property type="component" value="Unassembled WGS sequence"/>
</dbReference>
<name>A0A1D1UPG8_RAMVA</name>